<dbReference type="EMBL" id="BQNB010010658">
    <property type="protein sequence ID" value="GJS80263.1"/>
    <property type="molecule type" value="Genomic_DNA"/>
</dbReference>
<reference evidence="6" key="1">
    <citation type="journal article" date="2022" name="Int. J. Mol. Sci.">
        <title>Draft Genome of Tanacetum Coccineum: Genomic Comparison of Closely Related Tanacetum-Family Plants.</title>
        <authorList>
            <person name="Yamashiro T."/>
            <person name="Shiraishi A."/>
            <person name="Nakayama K."/>
            <person name="Satake H."/>
        </authorList>
    </citation>
    <scope>NUCLEOTIDE SEQUENCE</scope>
</reference>
<evidence type="ECO:0000313" key="7">
    <source>
        <dbReference type="Proteomes" id="UP001151760"/>
    </source>
</evidence>
<keyword evidence="2 4" id="KW-0863">Zinc-finger</keyword>
<gene>
    <name evidence="6" type="ORF">Tco_0730144</name>
</gene>
<dbReference type="Gene3D" id="3.30.40.10">
    <property type="entry name" value="Zinc/RING finger domain, C3HC4 (zinc finger)"/>
    <property type="match status" value="1"/>
</dbReference>
<dbReference type="Proteomes" id="UP001151760">
    <property type="component" value="Unassembled WGS sequence"/>
</dbReference>
<evidence type="ECO:0000313" key="6">
    <source>
        <dbReference type="EMBL" id="GJS80263.1"/>
    </source>
</evidence>
<dbReference type="PROSITE" id="PS50089">
    <property type="entry name" value="ZF_RING_2"/>
    <property type="match status" value="1"/>
</dbReference>
<keyword evidence="3" id="KW-0862">Zinc</keyword>
<dbReference type="SUPFAM" id="SSF57850">
    <property type="entry name" value="RING/U-box"/>
    <property type="match status" value="1"/>
</dbReference>
<organism evidence="6 7">
    <name type="scientific">Tanacetum coccineum</name>
    <dbReference type="NCBI Taxonomy" id="301880"/>
    <lineage>
        <taxon>Eukaryota</taxon>
        <taxon>Viridiplantae</taxon>
        <taxon>Streptophyta</taxon>
        <taxon>Embryophyta</taxon>
        <taxon>Tracheophyta</taxon>
        <taxon>Spermatophyta</taxon>
        <taxon>Magnoliopsida</taxon>
        <taxon>eudicotyledons</taxon>
        <taxon>Gunneridae</taxon>
        <taxon>Pentapetalae</taxon>
        <taxon>asterids</taxon>
        <taxon>campanulids</taxon>
        <taxon>Asterales</taxon>
        <taxon>Asteraceae</taxon>
        <taxon>Asteroideae</taxon>
        <taxon>Anthemideae</taxon>
        <taxon>Anthemidinae</taxon>
        <taxon>Tanacetum</taxon>
    </lineage>
</organism>
<proteinExistence type="predicted"/>
<dbReference type="PANTHER" id="PTHR45969">
    <property type="entry name" value="RING ZINC FINGER PROTEIN-RELATED"/>
    <property type="match status" value="1"/>
</dbReference>
<dbReference type="InterPro" id="IPR013083">
    <property type="entry name" value="Znf_RING/FYVE/PHD"/>
</dbReference>
<evidence type="ECO:0000256" key="1">
    <source>
        <dbReference type="ARBA" id="ARBA00022723"/>
    </source>
</evidence>
<feature type="domain" description="RING-type" evidence="5">
    <location>
        <begin position="32"/>
        <end position="75"/>
    </location>
</feature>
<name>A0ABQ4YQZ8_9ASTR</name>
<reference evidence="6" key="2">
    <citation type="submission" date="2022-01" db="EMBL/GenBank/DDBJ databases">
        <authorList>
            <person name="Yamashiro T."/>
            <person name="Shiraishi A."/>
            <person name="Satake H."/>
            <person name="Nakayama K."/>
        </authorList>
    </citation>
    <scope>NUCLEOTIDE SEQUENCE</scope>
</reference>
<keyword evidence="7" id="KW-1185">Reference proteome</keyword>
<keyword evidence="1" id="KW-0479">Metal-binding</keyword>
<protein>
    <submittedName>
        <fullName evidence="6">Zinc finger, RING/FYVE/PHD-type containing protein</fullName>
    </submittedName>
</protein>
<evidence type="ECO:0000256" key="4">
    <source>
        <dbReference type="PROSITE-ProRule" id="PRU00175"/>
    </source>
</evidence>
<sequence length="185" mass="21234">MSLPISPAFRDQLLTTPTINIRLVKMLPTTTCPICIDELVSQDDEIIRLPDCHHVFHQKCILEWFSRNNTCPICRHAYPQENPRPRSITTTTQRRSPLSRRRIRLRHYSQFPAHPNDTVFHLIFYLRPVSSPNNGHGLQQRRHTVLQRLLVDEGLPELVGRACGPYWITTHNPSHSASSSSSGSN</sequence>
<dbReference type="CDD" id="cd16473">
    <property type="entry name" value="RING-H2_RNF103"/>
    <property type="match status" value="1"/>
</dbReference>
<evidence type="ECO:0000259" key="5">
    <source>
        <dbReference type="PROSITE" id="PS50089"/>
    </source>
</evidence>
<dbReference type="InterPro" id="IPR001841">
    <property type="entry name" value="Znf_RING"/>
</dbReference>
<evidence type="ECO:0000256" key="3">
    <source>
        <dbReference type="ARBA" id="ARBA00022833"/>
    </source>
</evidence>
<evidence type="ECO:0000256" key="2">
    <source>
        <dbReference type="ARBA" id="ARBA00022771"/>
    </source>
</evidence>
<dbReference type="PANTHER" id="PTHR45969:SF69">
    <property type="entry name" value="FINGER DOMAIN PROTEIN, PUTATIVE (AFU_ORTHOLOGUE AFUA_3G12190)-RELATED"/>
    <property type="match status" value="1"/>
</dbReference>
<comment type="caution">
    <text evidence="6">The sequence shown here is derived from an EMBL/GenBank/DDBJ whole genome shotgun (WGS) entry which is preliminary data.</text>
</comment>
<dbReference type="Pfam" id="PF13639">
    <property type="entry name" value="zf-RING_2"/>
    <property type="match status" value="1"/>
</dbReference>
<dbReference type="SMART" id="SM00184">
    <property type="entry name" value="RING"/>
    <property type="match status" value="1"/>
</dbReference>
<accession>A0ABQ4YQZ8</accession>